<dbReference type="InterPro" id="IPR010496">
    <property type="entry name" value="AL/BT2_dom"/>
</dbReference>
<proteinExistence type="predicted"/>
<accession>A0A517PCC9</accession>
<dbReference type="Proteomes" id="UP000318741">
    <property type="component" value="Chromosome"/>
</dbReference>
<evidence type="ECO:0000256" key="1">
    <source>
        <dbReference type="SAM" id="MobiDB-lite"/>
    </source>
</evidence>
<reference evidence="3 4" key="1">
    <citation type="submission" date="2019-02" db="EMBL/GenBank/DDBJ databases">
        <title>Deep-cultivation of Planctomycetes and their phenomic and genomic characterization uncovers novel biology.</title>
        <authorList>
            <person name="Wiegand S."/>
            <person name="Jogler M."/>
            <person name="Boedeker C."/>
            <person name="Pinto D."/>
            <person name="Vollmers J."/>
            <person name="Rivas-Marin E."/>
            <person name="Kohn T."/>
            <person name="Peeters S.H."/>
            <person name="Heuer A."/>
            <person name="Rast P."/>
            <person name="Oberbeckmann S."/>
            <person name="Bunk B."/>
            <person name="Jeske O."/>
            <person name="Meyerdierks A."/>
            <person name="Storesund J.E."/>
            <person name="Kallscheuer N."/>
            <person name="Luecker S."/>
            <person name="Lage O.M."/>
            <person name="Pohl T."/>
            <person name="Merkel B.J."/>
            <person name="Hornburger P."/>
            <person name="Mueller R.-W."/>
            <person name="Bruemmer F."/>
            <person name="Labrenz M."/>
            <person name="Spormann A.M."/>
            <person name="Op den Camp H."/>
            <person name="Overmann J."/>
            <person name="Amann R."/>
            <person name="Jetten M.S.M."/>
            <person name="Mascher T."/>
            <person name="Medema M.H."/>
            <person name="Devos D.P."/>
            <person name="Kaster A.-K."/>
            <person name="Ovreas L."/>
            <person name="Rohde M."/>
            <person name="Galperin M.Y."/>
            <person name="Jogler C."/>
        </authorList>
    </citation>
    <scope>NUCLEOTIDE SEQUENCE [LARGE SCALE GENOMIC DNA]</scope>
    <source>
        <strain evidence="3 4">CA12</strain>
    </source>
</reference>
<keyword evidence="4" id="KW-1185">Reference proteome</keyword>
<dbReference type="Gene3D" id="2.60.120.560">
    <property type="entry name" value="Exo-inulinase, domain 1"/>
    <property type="match status" value="1"/>
</dbReference>
<dbReference type="OrthoDB" id="248448at2"/>
<gene>
    <name evidence="3" type="ORF">CA12_31360</name>
</gene>
<evidence type="ECO:0000259" key="2">
    <source>
        <dbReference type="Pfam" id="PF06439"/>
    </source>
</evidence>
<feature type="domain" description="3-keto-alpha-glucoside-1,2-lyase/3-keto-2-hydroxy-glucal hydratase" evidence="2">
    <location>
        <begin position="56"/>
        <end position="240"/>
    </location>
</feature>
<name>A0A517PCC9_9PLAN</name>
<evidence type="ECO:0000313" key="4">
    <source>
        <dbReference type="Proteomes" id="UP000318741"/>
    </source>
</evidence>
<dbReference type="EMBL" id="CP036265">
    <property type="protein sequence ID" value="QDT17025.1"/>
    <property type="molecule type" value="Genomic_DNA"/>
</dbReference>
<sequence>MPPLALLALLLPAAPQDAPVAPPAAAEDSAPAAFLDGTGPGWEALTEADLVDVNGEPDTWTWQDGELHSTGKPVGVIRTREPLKNFEMSLQWRHLKAAGNSGTFVWVPEEKLTDLPPGRLPGGGIEVQILDHGYTEKYESGTGKPGDWFSTDGDVFPVGSSKMTPFPPLSPNGSRSFPSERRSKGVGEWNHYYVRAINGEVRLWVNGKEVSGGTNCQPAEGYLCFEAEGSPIEFREVKIRKLP</sequence>
<dbReference type="AlphaFoldDB" id="A0A517PCC9"/>
<evidence type="ECO:0000313" key="3">
    <source>
        <dbReference type="EMBL" id="QDT17025.1"/>
    </source>
</evidence>
<feature type="region of interest" description="Disordered" evidence="1">
    <location>
        <begin position="162"/>
        <end position="182"/>
    </location>
</feature>
<dbReference type="KEGG" id="acaf:CA12_31360"/>
<protein>
    <recommendedName>
        <fullName evidence="2">3-keto-alpha-glucoside-1,2-lyase/3-keto-2-hydroxy-glucal hydratase domain-containing protein</fullName>
    </recommendedName>
</protein>
<dbReference type="Pfam" id="PF06439">
    <property type="entry name" value="3keto-disac_hyd"/>
    <property type="match status" value="1"/>
</dbReference>
<dbReference type="GO" id="GO:0016787">
    <property type="term" value="F:hydrolase activity"/>
    <property type="evidence" value="ECO:0007669"/>
    <property type="project" value="InterPro"/>
</dbReference>
<organism evidence="3 4">
    <name type="scientific">Alienimonas californiensis</name>
    <dbReference type="NCBI Taxonomy" id="2527989"/>
    <lineage>
        <taxon>Bacteria</taxon>
        <taxon>Pseudomonadati</taxon>
        <taxon>Planctomycetota</taxon>
        <taxon>Planctomycetia</taxon>
        <taxon>Planctomycetales</taxon>
        <taxon>Planctomycetaceae</taxon>
        <taxon>Alienimonas</taxon>
    </lineage>
</organism>
<dbReference type="RefSeq" id="WP_145359933.1">
    <property type="nucleotide sequence ID" value="NZ_CP036265.1"/>
</dbReference>